<proteinExistence type="predicted"/>
<accession>A0A6N1ASJ6</accession>
<dbReference type="NCBIfam" id="NF033545">
    <property type="entry name" value="transpos_IS630"/>
    <property type="match status" value="1"/>
</dbReference>
<evidence type="ECO:0000259" key="1">
    <source>
        <dbReference type="Pfam" id="PF13358"/>
    </source>
</evidence>
<evidence type="ECO:0000259" key="2">
    <source>
        <dbReference type="Pfam" id="PF13592"/>
    </source>
</evidence>
<dbReference type="InterPro" id="IPR038717">
    <property type="entry name" value="Tc1-like_DDE_dom"/>
</dbReference>
<evidence type="ECO:0000313" key="3">
    <source>
        <dbReference type="EMBL" id="QKS54731.1"/>
    </source>
</evidence>
<dbReference type="Gene3D" id="3.30.420.10">
    <property type="entry name" value="Ribonuclease H-like superfamily/Ribonuclease H"/>
    <property type="match status" value="1"/>
</dbReference>
<dbReference type="Pfam" id="PF13592">
    <property type="entry name" value="HTH_33"/>
    <property type="match status" value="1"/>
</dbReference>
<feature type="domain" description="Winged helix-turn helix" evidence="2">
    <location>
        <begin position="108"/>
        <end position="165"/>
    </location>
</feature>
<dbReference type="EMBL" id="CP054622">
    <property type="protein sequence ID" value="QKS54731.1"/>
    <property type="molecule type" value="Genomic_DNA"/>
</dbReference>
<dbReference type="SUPFAM" id="SSF46689">
    <property type="entry name" value="Homeodomain-like"/>
    <property type="match status" value="1"/>
</dbReference>
<dbReference type="AlphaFoldDB" id="A0A6N1ASJ6"/>
<dbReference type="InterPro" id="IPR009057">
    <property type="entry name" value="Homeodomain-like_sf"/>
</dbReference>
<protein>
    <submittedName>
        <fullName evidence="3">IS630 family transposase</fullName>
    </submittedName>
</protein>
<dbReference type="GO" id="GO:0003676">
    <property type="term" value="F:nucleic acid binding"/>
    <property type="evidence" value="ECO:0007669"/>
    <property type="project" value="InterPro"/>
</dbReference>
<dbReference type="Proteomes" id="UP000509702">
    <property type="component" value="Plasmid unnamed7"/>
</dbReference>
<dbReference type="Pfam" id="PF13358">
    <property type="entry name" value="DDE_3"/>
    <property type="match status" value="1"/>
</dbReference>
<organism evidence="3 4">
    <name type="scientific">Azospirillum oryzae</name>
    <dbReference type="NCBI Taxonomy" id="286727"/>
    <lineage>
        <taxon>Bacteria</taxon>
        <taxon>Pseudomonadati</taxon>
        <taxon>Pseudomonadota</taxon>
        <taxon>Alphaproteobacteria</taxon>
        <taxon>Rhodospirillales</taxon>
        <taxon>Azospirillaceae</taxon>
        <taxon>Azospirillum</taxon>
    </lineage>
</organism>
<geneLocation type="plasmid" evidence="3 4">
    <name>unnamed7</name>
</geneLocation>
<dbReference type="InterPro" id="IPR036397">
    <property type="entry name" value="RNaseH_sf"/>
</dbReference>
<sequence>MAAPVPLRSDYDAAALRRLARSSHDPGQVRRLLALAAIYDGEPRSTAAEIGGVGLQTVRDWVLRFNDAGAAGLLTGKAPGPQPRLAEHHRVALRQIVEEGPIPAVHGVVRWRIIDLLQWLWDEFRVSVSKQTLSRELRALGFRKLSARPRHHAKDPDAAEVFKKNFPTLLAQVAAQEAAGKPIEIWWQDEARIGQKNKITRRWARRGTRPAAPHDQRTRSAYLFGAICPAQGKGAALVLPRCTSEAMALHLKEIARAVAPGAHAVVLLDQAGWHTSAKLPIPNNITLLPLPPKSPELNPVENIWQFMRDNWLSNRVFASYQDILDHCCFAWNALVEQPWTIMSVGLRDWAHRS</sequence>
<dbReference type="InterPro" id="IPR047655">
    <property type="entry name" value="Transpos_IS630-like"/>
</dbReference>
<keyword evidence="4" id="KW-1185">Reference proteome</keyword>
<feature type="domain" description="Tc1-like transposase DDE" evidence="1">
    <location>
        <begin position="185"/>
        <end position="322"/>
    </location>
</feature>
<reference evidence="3 4" key="1">
    <citation type="submission" date="2020-06" db="EMBL/GenBank/DDBJ databases">
        <title>Complete genome of Azosprillum oryzae KACC14407.</title>
        <authorList>
            <person name="Kim M."/>
            <person name="Park Y.-J."/>
            <person name="Shin J.-H."/>
        </authorList>
    </citation>
    <scope>NUCLEOTIDE SEQUENCE [LARGE SCALE GENOMIC DNA]</scope>
    <source>
        <strain evidence="3 4">KACC 14407</strain>
        <plasmid evidence="3 4">unnamed7</plasmid>
    </source>
</reference>
<dbReference type="RefSeq" id="WP_174757567.1">
    <property type="nucleotide sequence ID" value="NZ_BSOV01000001.1"/>
</dbReference>
<evidence type="ECO:0000313" key="4">
    <source>
        <dbReference type="Proteomes" id="UP000509702"/>
    </source>
</evidence>
<dbReference type="KEGG" id="aoz:HUE56_29965"/>
<gene>
    <name evidence="3" type="ORF">HUE56_29965</name>
</gene>
<dbReference type="InterPro" id="IPR025959">
    <property type="entry name" value="Winged_HTH_dom"/>
</dbReference>
<keyword evidence="3" id="KW-0614">Plasmid</keyword>
<name>A0A6N1ASJ6_9PROT</name>
<dbReference type="Pfam" id="PF13551">
    <property type="entry name" value="HTH_29"/>
    <property type="match status" value="1"/>
</dbReference>